<evidence type="ECO:0000313" key="2">
    <source>
        <dbReference type="Proteomes" id="UP000307562"/>
    </source>
</evidence>
<organism evidence="1 2">
    <name type="scientific">Natrinema pallidum</name>
    <dbReference type="NCBI Taxonomy" id="69527"/>
    <lineage>
        <taxon>Archaea</taxon>
        <taxon>Methanobacteriati</taxon>
        <taxon>Methanobacteriota</taxon>
        <taxon>Stenosarchaea group</taxon>
        <taxon>Halobacteria</taxon>
        <taxon>Halobacteriales</taxon>
        <taxon>Natrialbaceae</taxon>
        <taxon>Natrinema</taxon>
    </lineage>
</organism>
<name>A0A4P9TCL0_9EURY</name>
<dbReference type="AlphaFoldDB" id="A0A4P9TCL0"/>
<proteinExistence type="predicted"/>
<keyword evidence="2" id="KW-1185">Reference proteome</keyword>
<dbReference type="Proteomes" id="UP000307562">
    <property type="component" value="Chromosome"/>
</dbReference>
<reference evidence="2" key="1">
    <citation type="submission" date="2019-05" db="EMBL/GenBank/DDBJ databases">
        <title>Complete Genome Sequence and Methylation Pattern of the Halophilic Archaeon Natrinema pallidum BOL6-1.</title>
        <authorList>
            <person name="DasSarma P."/>
            <person name="DasSarma B.P."/>
            <person name="DasSarma S.L."/>
            <person name="Martinez F.L."/>
            <person name="Guzman D."/>
            <person name="Roberts R.J."/>
            <person name="DasSarma S."/>
        </authorList>
    </citation>
    <scope>NUCLEOTIDE SEQUENCE [LARGE SCALE GENOMIC DNA]</scope>
    <source>
        <strain evidence="2">BOL6-1</strain>
    </source>
</reference>
<evidence type="ECO:0000313" key="1">
    <source>
        <dbReference type="EMBL" id="QCW02229.1"/>
    </source>
</evidence>
<gene>
    <name evidence="1" type="ORF">FGF80_02810</name>
</gene>
<protein>
    <submittedName>
        <fullName evidence="1">Uncharacterized protein</fullName>
    </submittedName>
</protein>
<dbReference type="EMBL" id="CP040637">
    <property type="protein sequence ID" value="QCW02229.1"/>
    <property type="molecule type" value="Genomic_DNA"/>
</dbReference>
<accession>A0A4P9TCL0</accession>
<sequence>MRGGSIAGRPTKGTTRTALLRRLGIGPETIAETALHRCKSPAETGGIPALETTPSTAAASARFTRVPAPTATTQSPGVDSGR</sequence>
<dbReference type="KEGG" id="npl:FGF80_02810"/>